<accession>A0A0F9IFG5</accession>
<dbReference type="AlphaFoldDB" id="A0A0F9IFG5"/>
<name>A0A0F9IFG5_9ZZZZ</name>
<sequence length="131" mass="15029">MKDIGEDALLHLISEVYTNAESLRSNDHGLWYIICALRGPDNNDNQLKIKYTGPIRAWVSQDWNNAIGSVTNSKVFTLQEFRNLRDELSDLINCGEHSYGLEDKVENNHYLCHIRLALDVIIAIETNKEKK</sequence>
<reference evidence="1" key="1">
    <citation type="journal article" date="2015" name="Nature">
        <title>Complex archaea that bridge the gap between prokaryotes and eukaryotes.</title>
        <authorList>
            <person name="Spang A."/>
            <person name="Saw J.H."/>
            <person name="Jorgensen S.L."/>
            <person name="Zaremba-Niedzwiedzka K."/>
            <person name="Martijn J."/>
            <person name="Lind A.E."/>
            <person name="van Eijk R."/>
            <person name="Schleper C."/>
            <person name="Guy L."/>
            <person name="Ettema T.J."/>
        </authorList>
    </citation>
    <scope>NUCLEOTIDE SEQUENCE</scope>
</reference>
<proteinExistence type="predicted"/>
<organism evidence="1">
    <name type="scientific">marine sediment metagenome</name>
    <dbReference type="NCBI Taxonomy" id="412755"/>
    <lineage>
        <taxon>unclassified sequences</taxon>
        <taxon>metagenomes</taxon>
        <taxon>ecological metagenomes</taxon>
    </lineage>
</organism>
<evidence type="ECO:0000313" key="1">
    <source>
        <dbReference type="EMBL" id="KKM26346.1"/>
    </source>
</evidence>
<protein>
    <submittedName>
        <fullName evidence="1">Uncharacterized protein</fullName>
    </submittedName>
</protein>
<gene>
    <name evidence="1" type="ORF">LCGC14_1585790</name>
</gene>
<comment type="caution">
    <text evidence="1">The sequence shown here is derived from an EMBL/GenBank/DDBJ whole genome shotgun (WGS) entry which is preliminary data.</text>
</comment>
<dbReference type="EMBL" id="LAZR01012533">
    <property type="protein sequence ID" value="KKM26346.1"/>
    <property type="molecule type" value="Genomic_DNA"/>
</dbReference>